<accession>A0A8D8XMV4</accession>
<dbReference type="EMBL" id="HBUF01340700">
    <property type="protein sequence ID" value="CAG6702900.1"/>
    <property type="molecule type" value="Transcribed_RNA"/>
</dbReference>
<sequence length="127" mass="14932">MDKGKFETNYFVIKSSIYLYSFSSKANTIFRIKGAEFSSKIISSSHISFCFSSTPRYQQNKFFNYNGCLQGHLCSCPGLPDQLGVLQHHHHYHAIVSCQRSPNCSWTSWQPHYYNYHNYHNYHSCHY</sequence>
<protein>
    <submittedName>
        <fullName evidence="1">Uncharacterized protein</fullName>
    </submittedName>
</protein>
<reference evidence="1" key="1">
    <citation type="submission" date="2021-05" db="EMBL/GenBank/DDBJ databases">
        <authorList>
            <person name="Alioto T."/>
            <person name="Alioto T."/>
            <person name="Gomez Garrido J."/>
        </authorList>
    </citation>
    <scope>NUCLEOTIDE SEQUENCE</scope>
</reference>
<proteinExistence type="predicted"/>
<name>A0A8D8XMV4_9HEMI</name>
<evidence type="ECO:0000313" key="1">
    <source>
        <dbReference type="EMBL" id="CAG6702902.1"/>
    </source>
</evidence>
<dbReference type="AlphaFoldDB" id="A0A8D8XMV4"/>
<dbReference type="EMBL" id="HBUF01340701">
    <property type="protein sequence ID" value="CAG6702902.1"/>
    <property type="molecule type" value="Transcribed_RNA"/>
</dbReference>
<organism evidence="1">
    <name type="scientific">Cacopsylla melanoneura</name>
    <dbReference type="NCBI Taxonomy" id="428564"/>
    <lineage>
        <taxon>Eukaryota</taxon>
        <taxon>Metazoa</taxon>
        <taxon>Ecdysozoa</taxon>
        <taxon>Arthropoda</taxon>
        <taxon>Hexapoda</taxon>
        <taxon>Insecta</taxon>
        <taxon>Pterygota</taxon>
        <taxon>Neoptera</taxon>
        <taxon>Paraneoptera</taxon>
        <taxon>Hemiptera</taxon>
        <taxon>Sternorrhyncha</taxon>
        <taxon>Psylloidea</taxon>
        <taxon>Psyllidae</taxon>
        <taxon>Psyllinae</taxon>
        <taxon>Cacopsylla</taxon>
    </lineage>
</organism>